<evidence type="ECO:0000256" key="5">
    <source>
        <dbReference type="ARBA" id="ARBA00023242"/>
    </source>
</evidence>
<dbReference type="GO" id="GO:0000981">
    <property type="term" value="F:DNA-binding transcription factor activity, RNA polymerase II-specific"/>
    <property type="evidence" value="ECO:0007669"/>
    <property type="project" value="InterPro"/>
</dbReference>
<comment type="subcellular location">
    <subcellularLocation>
        <location evidence="1 8 9">Nucleus</location>
    </subcellularLocation>
</comment>
<name>A0A915IDG9_ROMCU</name>
<keyword evidence="4 8" id="KW-0371">Homeobox</keyword>
<evidence type="ECO:0000256" key="9">
    <source>
        <dbReference type="RuleBase" id="RU000682"/>
    </source>
</evidence>
<evidence type="ECO:0000256" key="2">
    <source>
        <dbReference type="ARBA" id="ARBA00022473"/>
    </source>
</evidence>
<feature type="compositionally biased region" description="Basic and acidic residues" evidence="10">
    <location>
        <begin position="430"/>
        <end position="444"/>
    </location>
</feature>
<evidence type="ECO:0000256" key="8">
    <source>
        <dbReference type="PROSITE-ProRule" id="PRU00108"/>
    </source>
</evidence>
<evidence type="ECO:0000256" key="3">
    <source>
        <dbReference type="ARBA" id="ARBA00023125"/>
    </source>
</evidence>
<sequence length="454" mass="48632">MTAISHLPAPDPSAHTTFAHLLDNCRKRPAPSSPPATATMLNSATTRFSVESLLRTDTTTTNNKRSSPAETSVNGQGQKFHDNNLILHHHQMMIKMNNEVAAILENGGDDENSSSKKVLHGYGSLESRCDDDASTTKTGADYMSVNNGSTTTGYSPTLNDYRNDNEDENDSLADGDDKPRKVRRSRTTFTTFQLHQLERAFEKSQYPDVFTREELAARLDLSEARVQVWFQNRRAKWRKRDKALGHHHHDGHFIGHPAATIVDQHHAAAAAAIMQQWAAAGGAAPATTDLMMAAAANAAVMAAAANAAAMANAQAAALAGAVPSSAASYLRSVMPAGGDLAAWNYPHHPNANIFYNPFHGAQAPFIWPLAPAAAHNTLKPVSGNGAEFDQAMSAANGLFTFPQVSLNSESADISRIGICPSRAGSGVVHRTSDISTNEKVDECSPRSSLSSKSP</sequence>
<dbReference type="PROSITE" id="PS00027">
    <property type="entry name" value="HOMEOBOX_1"/>
    <property type="match status" value="1"/>
</dbReference>
<organism evidence="12 13">
    <name type="scientific">Romanomermis culicivorax</name>
    <name type="common">Nematode worm</name>
    <dbReference type="NCBI Taxonomy" id="13658"/>
    <lineage>
        <taxon>Eukaryota</taxon>
        <taxon>Metazoa</taxon>
        <taxon>Ecdysozoa</taxon>
        <taxon>Nematoda</taxon>
        <taxon>Enoplea</taxon>
        <taxon>Dorylaimia</taxon>
        <taxon>Mermithida</taxon>
        <taxon>Mermithoidea</taxon>
        <taxon>Mermithidae</taxon>
        <taxon>Romanomermis</taxon>
    </lineage>
</organism>
<dbReference type="Pfam" id="PF00046">
    <property type="entry name" value="Homeodomain"/>
    <property type="match status" value="1"/>
</dbReference>
<dbReference type="SMART" id="SM00389">
    <property type="entry name" value="HOX"/>
    <property type="match status" value="1"/>
</dbReference>
<feature type="compositionally biased region" description="Acidic residues" evidence="10">
    <location>
        <begin position="165"/>
        <end position="174"/>
    </location>
</feature>
<evidence type="ECO:0000259" key="11">
    <source>
        <dbReference type="PROSITE" id="PS50071"/>
    </source>
</evidence>
<dbReference type="AlphaFoldDB" id="A0A915IDG9"/>
<evidence type="ECO:0000313" key="13">
    <source>
        <dbReference type="WBParaSite" id="nRc.2.0.1.t12244-RA"/>
    </source>
</evidence>
<proteinExistence type="inferred from homology"/>
<keyword evidence="2" id="KW-0217">Developmental protein</keyword>
<protein>
    <recommendedName>
        <fullName evidence="7">Homeobox protein unc-4</fullName>
    </recommendedName>
</protein>
<keyword evidence="3 8" id="KW-0238">DNA-binding</keyword>
<keyword evidence="5 8" id="KW-0539">Nucleus</keyword>
<dbReference type="SUPFAM" id="SSF46689">
    <property type="entry name" value="Homeodomain-like"/>
    <property type="match status" value="1"/>
</dbReference>
<accession>A0A915IDG9</accession>
<dbReference type="InterPro" id="IPR017970">
    <property type="entry name" value="Homeobox_CS"/>
</dbReference>
<evidence type="ECO:0000256" key="6">
    <source>
        <dbReference type="ARBA" id="ARBA00038351"/>
    </source>
</evidence>
<feature type="region of interest" description="Disordered" evidence="10">
    <location>
        <begin position="125"/>
        <end position="184"/>
    </location>
</feature>
<evidence type="ECO:0000256" key="1">
    <source>
        <dbReference type="ARBA" id="ARBA00004123"/>
    </source>
</evidence>
<dbReference type="Proteomes" id="UP000887565">
    <property type="component" value="Unplaced"/>
</dbReference>
<dbReference type="WBParaSite" id="nRc.2.0.1.t12244-RA">
    <property type="protein sequence ID" value="nRc.2.0.1.t12244-RA"/>
    <property type="gene ID" value="nRc.2.0.1.g12244"/>
</dbReference>
<dbReference type="Gene3D" id="1.10.10.60">
    <property type="entry name" value="Homeodomain-like"/>
    <property type="match status" value="1"/>
</dbReference>
<reference evidence="13" key="1">
    <citation type="submission" date="2022-11" db="UniProtKB">
        <authorList>
            <consortium name="WormBaseParasite"/>
        </authorList>
    </citation>
    <scope>IDENTIFICATION</scope>
</reference>
<dbReference type="InterPro" id="IPR009057">
    <property type="entry name" value="Homeodomain-like_sf"/>
</dbReference>
<comment type="similarity">
    <text evidence="6">Belongs to the paired homeobox family. Unc-4 subfamily.</text>
</comment>
<dbReference type="PANTHER" id="PTHR24329:SF570">
    <property type="entry name" value="HOMEOBRAIN"/>
    <property type="match status" value="1"/>
</dbReference>
<dbReference type="PANTHER" id="PTHR24329">
    <property type="entry name" value="HOMEOBOX PROTEIN ARISTALESS"/>
    <property type="match status" value="1"/>
</dbReference>
<keyword evidence="12" id="KW-1185">Reference proteome</keyword>
<feature type="compositionally biased region" description="Polar residues" evidence="10">
    <location>
        <begin position="53"/>
        <end position="77"/>
    </location>
</feature>
<feature type="region of interest" description="Disordered" evidence="10">
    <location>
        <begin position="424"/>
        <end position="454"/>
    </location>
</feature>
<dbReference type="GO" id="GO:0005634">
    <property type="term" value="C:nucleus"/>
    <property type="evidence" value="ECO:0007669"/>
    <property type="project" value="UniProtKB-SubCell"/>
</dbReference>
<feature type="domain" description="Homeobox" evidence="11">
    <location>
        <begin position="180"/>
        <end position="240"/>
    </location>
</feature>
<evidence type="ECO:0000313" key="12">
    <source>
        <dbReference type="Proteomes" id="UP000887565"/>
    </source>
</evidence>
<dbReference type="InterPro" id="IPR001356">
    <property type="entry name" value="HD"/>
</dbReference>
<dbReference type="GO" id="GO:0000977">
    <property type="term" value="F:RNA polymerase II transcription regulatory region sequence-specific DNA binding"/>
    <property type="evidence" value="ECO:0007669"/>
    <property type="project" value="TreeGrafter"/>
</dbReference>
<feature type="DNA-binding region" description="Homeobox" evidence="8">
    <location>
        <begin position="182"/>
        <end position="241"/>
    </location>
</feature>
<feature type="compositionally biased region" description="Low complexity" evidence="10">
    <location>
        <begin position="445"/>
        <end position="454"/>
    </location>
</feature>
<evidence type="ECO:0000256" key="10">
    <source>
        <dbReference type="SAM" id="MobiDB-lite"/>
    </source>
</evidence>
<dbReference type="PROSITE" id="PS50071">
    <property type="entry name" value="HOMEOBOX_2"/>
    <property type="match status" value="1"/>
</dbReference>
<evidence type="ECO:0000256" key="4">
    <source>
        <dbReference type="ARBA" id="ARBA00023155"/>
    </source>
</evidence>
<dbReference type="InterPro" id="IPR050649">
    <property type="entry name" value="Paired_Homeobox_TFs"/>
</dbReference>
<evidence type="ECO:0000256" key="7">
    <source>
        <dbReference type="ARBA" id="ARBA00069290"/>
    </source>
</evidence>
<dbReference type="FunFam" id="1.10.10.60:FF:000057">
    <property type="entry name" value="Short stature homeobox 2"/>
    <property type="match status" value="1"/>
</dbReference>
<feature type="compositionally biased region" description="Polar residues" evidence="10">
    <location>
        <begin position="144"/>
        <end position="158"/>
    </location>
</feature>
<dbReference type="CDD" id="cd00086">
    <property type="entry name" value="homeodomain"/>
    <property type="match status" value="1"/>
</dbReference>
<feature type="region of interest" description="Disordered" evidence="10">
    <location>
        <begin position="53"/>
        <end position="78"/>
    </location>
</feature>